<proteinExistence type="predicted"/>
<protein>
    <recommendedName>
        <fullName evidence="4">HNH endonuclease</fullName>
    </recommendedName>
</protein>
<sequence length="144" mass="16115">MVGRRCPVPACPVVLTNGERYCTEHAREYERRRGTRKRRGYSSAHVARRDRWQRRIDAGEVVRCTQCGVRLVGGDWQLGHDHERGGYLGPQCVACNASDGGRRGAATTNERRDPSLDHFLAEPSPSARRPPRGHPSPRRPGPPV</sequence>
<accession>A0ABN2IYS6</accession>
<dbReference type="Proteomes" id="UP001501138">
    <property type="component" value="Unassembled WGS sequence"/>
</dbReference>
<feature type="compositionally biased region" description="Basic and acidic residues" evidence="1">
    <location>
        <begin position="109"/>
        <end position="120"/>
    </location>
</feature>
<evidence type="ECO:0000313" key="3">
    <source>
        <dbReference type="Proteomes" id="UP001501138"/>
    </source>
</evidence>
<reference evidence="3" key="1">
    <citation type="journal article" date="2019" name="Int. J. Syst. Evol. Microbiol.">
        <title>The Global Catalogue of Microorganisms (GCM) 10K type strain sequencing project: providing services to taxonomists for standard genome sequencing and annotation.</title>
        <authorList>
            <consortium name="The Broad Institute Genomics Platform"/>
            <consortium name="The Broad Institute Genome Sequencing Center for Infectious Disease"/>
            <person name="Wu L."/>
            <person name="Ma J."/>
        </authorList>
    </citation>
    <scope>NUCLEOTIDE SEQUENCE [LARGE SCALE GENOMIC DNA]</scope>
    <source>
        <strain evidence="3">JCM 15589</strain>
    </source>
</reference>
<organism evidence="2 3">
    <name type="scientific">Isoptericola hypogeus</name>
    <dbReference type="NCBI Taxonomy" id="300179"/>
    <lineage>
        <taxon>Bacteria</taxon>
        <taxon>Bacillati</taxon>
        <taxon>Actinomycetota</taxon>
        <taxon>Actinomycetes</taxon>
        <taxon>Micrococcales</taxon>
        <taxon>Promicromonosporaceae</taxon>
        <taxon>Isoptericola</taxon>
    </lineage>
</organism>
<comment type="caution">
    <text evidence="2">The sequence shown here is derived from an EMBL/GenBank/DDBJ whole genome shotgun (WGS) entry which is preliminary data.</text>
</comment>
<evidence type="ECO:0008006" key="4">
    <source>
        <dbReference type="Google" id="ProtNLM"/>
    </source>
</evidence>
<keyword evidence="3" id="KW-1185">Reference proteome</keyword>
<name>A0ABN2IYS6_9MICO</name>
<feature type="region of interest" description="Disordered" evidence="1">
    <location>
        <begin position="98"/>
        <end position="144"/>
    </location>
</feature>
<gene>
    <name evidence="2" type="ORF">GCM10009809_08260</name>
</gene>
<evidence type="ECO:0000313" key="2">
    <source>
        <dbReference type="EMBL" id="GAA1714432.1"/>
    </source>
</evidence>
<evidence type="ECO:0000256" key="1">
    <source>
        <dbReference type="SAM" id="MobiDB-lite"/>
    </source>
</evidence>
<dbReference type="EMBL" id="BAAAPM010000003">
    <property type="protein sequence ID" value="GAA1714432.1"/>
    <property type="molecule type" value="Genomic_DNA"/>
</dbReference>